<dbReference type="Gene3D" id="1.20.58.60">
    <property type="match status" value="8"/>
</dbReference>
<dbReference type="PROSITE" id="PS50021">
    <property type="entry name" value="CH"/>
    <property type="match status" value="2"/>
</dbReference>
<dbReference type="SMART" id="SM00033">
    <property type="entry name" value="CH"/>
    <property type="match status" value="2"/>
</dbReference>
<reference evidence="5" key="2">
    <citation type="submission" date="2025-09" db="UniProtKB">
        <authorList>
            <consortium name="Ensembl"/>
        </authorList>
    </citation>
    <scope>IDENTIFICATION</scope>
</reference>
<dbReference type="InterPro" id="IPR001589">
    <property type="entry name" value="Actinin_actin-bd_CS"/>
</dbReference>
<evidence type="ECO:0000256" key="2">
    <source>
        <dbReference type="ARBA" id="ARBA00023203"/>
    </source>
</evidence>
<protein>
    <recommendedName>
        <fullName evidence="4">Calponin-homology (CH) domain-containing protein</fullName>
    </recommendedName>
</protein>
<dbReference type="InterPro" id="IPR001715">
    <property type="entry name" value="CH_dom"/>
</dbReference>
<dbReference type="PANTHER" id="PTHR11915">
    <property type="entry name" value="SPECTRIN/FILAMIN RELATED CYTOSKELETAL PROTEIN"/>
    <property type="match status" value="1"/>
</dbReference>
<dbReference type="Proteomes" id="UP000694428">
    <property type="component" value="Unplaced"/>
</dbReference>
<dbReference type="InterPro" id="IPR018159">
    <property type="entry name" value="Spectrin/alpha-actinin"/>
</dbReference>
<accession>A0A8C9FG41</accession>
<evidence type="ECO:0000256" key="3">
    <source>
        <dbReference type="SAM" id="Coils"/>
    </source>
</evidence>
<keyword evidence="1" id="KW-0677">Repeat</keyword>
<dbReference type="Ensembl" id="ENSPSTT00000014901.1">
    <property type="protein sequence ID" value="ENSPSTP00000014196.1"/>
    <property type="gene ID" value="ENSPSTG00000009264.1"/>
</dbReference>
<dbReference type="Pfam" id="PF00435">
    <property type="entry name" value="Spectrin"/>
    <property type="match status" value="5"/>
</dbReference>
<dbReference type="FunFam" id="1.20.58.60:FF:000075">
    <property type="entry name" value="utrophin isoform X1"/>
    <property type="match status" value="1"/>
</dbReference>
<feature type="coiled-coil region" evidence="3">
    <location>
        <begin position="1028"/>
        <end position="1055"/>
    </location>
</feature>
<organism evidence="5 6">
    <name type="scientific">Pavo cristatus</name>
    <name type="common">Indian peafowl</name>
    <name type="synonym">Blue peafowl</name>
    <dbReference type="NCBI Taxonomy" id="9049"/>
    <lineage>
        <taxon>Eukaryota</taxon>
        <taxon>Metazoa</taxon>
        <taxon>Chordata</taxon>
        <taxon>Craniata</taxon>
        <taxon>Vertebrata</taxon>
        <taxon>Euteleostomi</taxon>
        <taxon>Archelosauria</taxon>
        <taxon>Archosauria</taxon>
        <taxon>Dinosauria</taxon>
        <taxon>Saurischia</taxon>
        <taxon>Theropoda</taxon>
        <taxon>Coelurosauria</taxon>
        <taxon>Aves</taxon>
        <taxon>Neognathae</taxon>
        <taxon>Galloanserae</taxon>
        <taxon>Galliformes</taxon>
        <taxon>Phasianidae</taxon>
        <taxon>Phasianinae</taxon>
        <taxon>Pavo</taxon>
    </lineage>
</organism>
<sequence>AGFCCQKMNCCLFTLGSKKIPPKERGSTRVHALNNVNRVLQVLHQNNVELVNIGGTDIVDGNHKLTLGLLWSIILHWQVKDVMKNIMSDLQQTNSEKILLSWVRQSSRPYSQVNVLNFTTSWADGLAFNAVIHRHKPEFFSWDKVITMSPIERLEHAFSIAKNHLGIEKLLDPEDVAVPLPDKKSIIMYLTSLFEVLPKQVTMEDIREVETLPRRFKQECEDGEFNLKQACLLSKPGWVFLTETPSTVTEVDMDLDSYQVALEEVLTWLLSAEDAFREQEEISGDVEEVKEQFATHEAFMMELTAHQSSVGSVLQAGNQLVAQGNLSPEEEFEIQEQMLLLNSRWEELRVESMDRQSRLHDMLMELQKKQLQQLSDWLTVTEERIQKMESQLLAEDLEALQKQLEEHKSLQSDLEAEQVKVNSLTHMVVIVDESSGESATAILEEQLQVKLGTINTCLLKAWLTEKEDALSKVQTSNFKDQIDLSVNVRKLAILKEDMGMKRQTLDQLNELGQDVAQILGNSRASNQIDHDQEELTQRWDSLVQKLEDYSNQVLIYALFFFIWLGIQKNRLSESQEKAVNLKKDLAEMQEWMTQAEEEYLEKDFEYKSPEELENAVEEMKRAKEDVLQKEVRVKILKDNIKMLATKVPSGGQELATELNVVLENYQLLCNRIRGKCHTLEEVWSCWIELLQYLDLETAWLNTLEERVQMTENVQISTSESSEIFDSLESVLRHPADNRTQIRELGQTLIDGGILDDIISEKLEAFNARYEELSHLAVSRQIALEQQLQTMRETDHMLQVLQENLAELDRQLTSYLTDRVDAIQMPQEAQKIQAEIAAHEATLEELKKSPRSFPPASPECRSPRGGTLLDVLQRKLREVSTKYQLFQKPANFEQRMLDCKRVLESVKAELHVLDVKDTDPDVIQTHLDKCMKLYKTLSEVKLEVETVIKTGRQIVQKQQTDNPKGMDEQLTALKFLYNDLGAQVTEGKQDLERASQLARKMRKEAASLSEWLATTEAELVQKSASESLLSDLDSEIAWAKNVLRELERRKADLRSITESCTTLQALVEGSETSLEEKLCVLNAGWSRVRTWTEDWCDTLLNHQSQLEIFDENVAHISTWLYQAEALLDEIEKKPASKKEETVKRLTSELDDVSLRVDNVRDQAVILMNGRGVSCRELVEPKLTELNRNFEKVSQHIKSAKLDQERAQIEEVLQRGGQLLQQPMEDNKREKIRMQLVLLQTKYNNVQEGRSFQRRQVVELSPVFSQYKKDHDNLMKWLDEAEHRLPGLQGMEDEQKLQAIAVQQRLKSHFATGVRTLPFSAEYLVEINKVLLAMADVELLLNAPELNTGIYEDFSTQEDALKNVKDILDKLGDQIAVIHEKQPDVILEASGPEAIQIGDALTQLNAEWDRINRMYNDRKCSFDRAIEAWRQFHCDLNDLSQWITEAEGLLADAHGPDDSLDLQTAGLHQQVCIVLALNRTGEGIIQKLSATDGSFLQEKLAGLNRRWKAITAEMLLHIHRNYKKEKKSNSPNCSCNVQKVVLASSSLEIPVQTQHTLELSAPADLDKTTTELAEWLVLIDQMLKSNIVTVGNAEEINRTIITKADLDQRHPQLDSVFTLAQNLKNKTSSSDIRTVITEKLEKVKNQWDNTQHGVEVRQQQLKYMLSDSIQWDEQRKEMEHLMEQCEIRLRMLQQAPKETLVKQISDNKVRPSAVDFLVCVMLLDTFDIWIAVDRQNILETELKTVQTSCKDLESFLKWLQEAETTVNVLADAARCENTAQDSACVRELRKQMQVRNCWLLCFLSVANIKEIYIAVFCISVVHAFPLSCLTDLNAFMYHNSPESFNIFFFLQLIYLI</sequence>
<dbReference type="PROSITE" id="PS00020">
    <property type="entry name" value="ACTININ_2"/>
    <property type="match status" value="1"/>
</dbReference>
<feature type="coiled-coil region" evidence="3">
    <location>
        <begin position="783"/>
        <end position="848"/>
    </location>
</feature>
<evidence type="ECO:0000313" key="5">
    <source>
        <dbReference type="Ensembl" id="ENSPSTP00000014196.1"/>
    </source>
</evidence>
<feature type="coiled-coil region" evidence="3">
    <location>
        <begin position="390"/>
        <end position="420"/>
    </location>
</feature>
<dbReference type="CDD" id="cd21234">
    <property type="entry name" value="CH_UTRN_rpt2"/>
    <property type="match status" value="1"/>
</dbReference>
<evidence type="ECO:0000313" key="6">
    <source>
        <dbReference type="Proteomes" id="UP000694428"/>
    </source>
</evidence>
<dbReference type="InterPro" id="IPR036872">
    <property type="entry name" value="CH_dom_sf"/>
</dbReference>
<dbReference type="Pfam" id="PF00307">
    <property type="entry name" value="CH"/>
    <property type="match status" value="2"/>
</dbReference>
<dbReference type="FunFam" id="1.20.58.60:FF:000102">
    <property type="entry name" value="utrophin isoform X2"/>
    <property type="match status" value="1"/>
</dbReference>
<evidence type="ECO:0000259" key="4">
    <source>
        <dbReference type="PROSITE" id="PS50021"/>
    </source>
</evidence>
<feature type="domain" description="Calponin-homology (CH)" evidence="4">
    <location>
        <begin position="93"/>
        <end position="198"/>
    </location>
</feature>
<dbReference type="GO" id="GO:0003779">
    <property type="term" value="F:actin binding"/>
    <property type="evidence" value="ECO:0007669"/>
    <property type="project" value="UniProtKB-KW"/>
</dbReference>
<evidence type="ECO:0000256" key="1">
    <source>
        <dbReference type="ARBA" id="ARBA00022737"/>
    </source>
</evidence>
<keyword evidence="6" id="KW-1185">Reference proteome</keyword>
<keyword evidence="2" id="KW-0009">Actin-binding</keyword>
<proteinExistence type="predicted"/>
<dbReference type="SUPFAM" id="SSF46966">
    <property type="entry name" value="Spectrin repeat"/>
    <property type="match status" value="10"/>
</dbReference>
<feature type="coiled-coil region" evidence="3">
    <location>
        <begin position="1134"/>
        <end position="1201"/>
    </location>
</feature>
<dbReference type="FunFam" id="1.10.418.10:FF:000032">
    <property type="entry name" value="utrophin isoform X1"/>
    <property type="match status" value="1"/>
</dbReference>
<dbReference type="CDD" id="cd00176">
    <property type="entry name" value="SPEC"/>
    <property type="match status" value="3"/>
</dbReference>
<dbReference type="SMART" id="SM00150">
    <property type="entry name" value="SPEC"/>
    <property type="match status" value="10"/>
</dbReference>
<name>A0A8C9FG41_PAVCR</name>
<keyword evidence="3" id="KW-0175">Coiled coil</keyword>
<dbReference type="InterPro" id="IPR002017">
    <property type="entry name" value="Spectrin_repeat"/>
</dbReference>
<feature type="coiled-coil region" evidence="3">
    <location>
        <begin position="578"/>
        <end position="639"/>
    </location>
</feature>
<dbReference type="FunFam" id="1.20.58.60:FF:000140">
    <property type="entry name" value="dystrophin isoform X1"/>
    <property type="match status" value="1"/>
</dbReference>
<dbReference type="Gene3D" id="1.10.418.10">
    <property type="entry name" value="Calponin-like domain"/>
    <property type="match status" value="2"/>
</dbReference>
<feature type="domain" description="Calponin-homology (CH)" evidence="4">
    <location>
        <begin position="1"/>
        <end position="78"/>
    </location>
</feature>
<dbReference type="SUPFAM" id="SSF47576">
    <property type="entry name" value="Calponin-homology domain, CH-domain"/>
    <property type="match status" value="1"/>
</dbReference>
<reference evidence="5" key="1">
    <citation type="submission" date="2025-08" db="UniProtKB">
        <authorList>
            <consortium name="Ensembl"/>
        </authorList>
    </citation>
    <scope>IDENTIFICATION</scope>
</reference>